<accession>A0A7W6A0L6</accession>
<comment type="caution">
    <text evidence="1">The sequence shown here is derived from an EMBL/GenBank/DDBJ whole genome shotgun (WGS) entry which is preliminary data.</text>
</comment>
<name>A0A7W6A0L6_9SPHN</name>
<organism evidence="1 2">
    <name type="scientific">Novosphingobium hassiacum</name>
    <dbReference type="NCBI Taxonomy" id="173676"/>
    <lineage>
        <taxon>Bacteria</taxon>
        <taxon>Pseudomonadati</taxon>
        <taxon>Pseudomonadota</taxon>
        <taxon>Alphaproteobacteria</taxon>
        <taxon>Sphingomonadales</taxon>
        <taxon>Sphingomonadaceae</taxon>
        <taxon>Novosphingobium</taxon>
    </lineage>
</organism>
<reference evidence="1 2" key="1">
    <citation type="submission" date="2020-08" db="EMBL/GenBank/DDBJ databases">
        <title>Genomic Encyclopedia of Type Strains, Phase IV (KMG-IV): sequencing the most valuable type-strain genomes for metagenomic binning, comparative biology and taxonomic classification.</title>
        <authorList>
            <person name="Goeker M."/>
        </authorList>
    </citation>
    <scope>NUCLEOTIDE SEQUENCE [LARGE SCALE GENOMIC DNA]</scope>
    <source>
        <strain evidence="1 2">DSM 14552</strain>
    </source>
</reference>
<dbReference type="EMBL" id="JACICY010000037">
    <property type="protein sequence ID" value="MBB3862946.1"/>
    <property type="molecule type" value="Genomic_DNA"/>
</dbReference>
<evidence type="ECO:0000313" key="2">
    <source>
        <dbReference type="Proteomes" id="UP000562395"/>
    </source>
</evidence>
<protein>
    <submittedName>
        <fullName evidence="1">Uncharacterized protein</fullName>
    </submittedName>
</protein>
<proteinExistence type="predicted"/>
<dbReference type="AlphaFoldDB" id="A0A7W6A0L6"/>
<keyword evidence="2" id="KW-1185">Reference proteome</keyword>
<gene>
    <name evidence="1" type="ORF">GGQ88_004249</name>
</gene>
<evidence type="ECO:0000313" key="1">
    <source>
        <dbReference type="EMBL" id="MBB3862946.1"/>
    </source>
</evidence>
<dbReference type="RefSeq" id="WP_019054304.1">
    <property type="nucleotide sequence ID" value="NZ_JACICY010000037.1"/>
</dbReference>
<dbReference type="Proteomes" id="UP000562395">
    <property type="component" value="Unassembled WGS sequence"/>
</dbReference>
<sequence>MRTPLPFSALAWTPDLAGALAEASAAIARLDARICASSFGSAWRLRASWTGYATALRLCQVPLEEIDIIAHNCGLRLAGREPPQTMGEPFEAYQPWLVRLTEAEGPHWREDLPFTFDPPESWGEAPALVRALTLLDAWARVDRSAAPWLAFPVILRRIGITKAPLPCLVAGDAGQRFALDPRPALLKRLLKQLSRLASDGLTRLERLEQVSRHGAAAICGERRPGMLAELGRIALARPYLAPRSLAPELGLSISGAGKLLTRAARLGLLVETSGRSTWRSYVTPDVALALGLVPPERGRPRLPPPPSPTLDSVLAAFDAEMEALDRRFGGLGSTKPPVMVIND</sequence>